<dbReference type="OrthoDB" id="255821at2"/>
<dbReference type="RefSeq" id="WP_017841831.1">
    <property type="nucleotide sequence ID" value="NZ_CP035467.1"/>
</dbReference>
<evidence type="ECO:0000256" key="3">
    <source>
        <dbReference type="ARBA" id="ARBA00011970"/>
    </source>
</evidence>
<dbReference type="SMART" id="SM00028">
    <property type="entry name" value="TPR"/>
    <property type="match status" value="2"/>
</dbReference>
<dbReference type="KEGG" id="mbur:EQU24_20180"/>
<dbReference type="Proteomes" id="UP000305881">
    <property type="component" value="Chromosome"/>
</dbReference>
<dbReference type="SUPFAM" id="SSF53756">
    <property type="entry name" value="UDP-Glycosyltransferase/glycogen phosphorylase"/>
    <property type="match status" value="1"/>
</dbReference>
<dbReference type="EMBL" id="CP035467">
    <property type="protein sequence ID" value="QCW84289.1"/>
    <property type="molecule type" value="Genomic_DNA"/>
</dbReference>
<accession>A0A4P9US03</accession>
<keyword evidence="4" id="KW-0328">Glycosyltransferase</keyword>
<dbReference type="Pfam" id="PF13844">
    <property type="entry name" value="Glyco_transf_41"/>
    <property type="match status" value="2"/>
</dbReference>
<dbReference type="Pfam" id="PF14559">
    <property type="entry name" value="TPR_19"/>
    <property type="match status" value="1"/>
</dbReference>
<name>A0A4P9US03_METBY</name>
<dbReference type="InterPro" id="IPR029489">
    <property type="entry name" value="OGT/SEC/SPY_C"/>
</dbReference>
<evidence type="ECO:0000256" key="5">
    <source>
        <dbReference type="ARBA" id="ARBA00022679"/>
    </source>
</evidence>
<dbReference type="GO" id="GO:0097363">
    <property type="term" value="F:protein O-acetylglucosaminyltransferase activity"/>
    <property type="evidence" value="ECO:0007669"/>
    <property type="project" value="UniProtKB-EC"/>
</dbReference>
<dbReference type="InterPro" id="IPR011990">
    <property type="entry name" value="TPR-like_helical_dom_sf"/>
</dbReference>
<dbReference type="EC" id="2.4.1.255" evidence="3"/>
<feature type="domain" description="O-GlcNAc transferase C-terminal" evidence="8">
    <location>
        <begin position="111"/>
        <end position="271"/>
    </location>
</feature>
<reference evidence="10" key="1">
    <citation type="journal article" date="2019" name="J. Bacteriol.">
        <title>A Mutagenic Screen Identifies a TonB-Dependent Receptor Required for the Lanthanide Metal Switch in the Type I Methanotroph 'Methylotuvimicrobium buryatense' 5GB1C.</title>
        <authorList>
            <person name="Groom J.D."/>
            <person name="Ford S.M."/>
            <person name="Pesesky M.W."/>
            <person name="Lidstrom M.E."/>
        </authorList>
    </citation>
    <scope>NUCLEOTIDE SEQUENCE [LARGE SCALE GENOMIC DNA]</scope>
    <source>
        <strain evidence="10">5GB1C</strain>
    </source>
</reference>
<comment type="similarity">
    <text evidence="2">Belongs to the glycosyltransferase 41 family. O-GlcNAc transferase subfamily.</text>
</comment>
<evidence type="ECO:0000256" key="4">
    <source>
        <dbReference type="ARBA" id="ARBA00022676"/>
    </source>
</evidence>
<dbReference type="Gene3D" id="3.40.50.2000">
    <property type="entry name" value="Glycogen Phosphorylase B"/>
    <property type="match status" value="1"/>
</dbReference>
<keyword evidence="6" id="KW-0677">Repeat</keyword>
<evidence type="ECO:0000256" key="2">
    <source>
        <dbReference type="ARBA" id="ARBA00005386"/>
    </source>
</evidence>
<proteinExistence type="inferred from homology"/>
<evidence type="ECO:0000313" key="10">
    <source>
        <dbReference type="Proteomes" id="UP000305881"/>
    </source>
</evidence>
<keyword evidence="7" id="KW-0802">TPR repeat</keyword>
<dbReference type="PANTHER" id="PTHR44835:SF1">
    <property type="entry name" value="PROTEIN O-GLCNAC TRANSFERASE"/>
    <property type="match status" value="1"/>
</dbReference>
<keyword evidence="5" id="KW-0808">Transferase</keyword>
<dbReference type="Gene3D" id="1.25.40.10">
    <property type="entry name" value="Tetratricopeptide repeat domain"/>
    <property type="match status" value="1"/>
</dbReference>
<dbReference type="STRING" id="675511.GCA_000341735_03399"/>
<evidence type="ECO:0000256" key="6">
    <source>
        <dbReference type="ARBA" id="ARBA00022737"/>
    </source>
</evidence>
<dbReference type="InterPro" id="IPR051939">
    <property type="entry name" value="Glycosyltr_41/O-GlcNAc_trsf"/>
</dbReference>
<dbReference type="SUPFAM" id="SSF48452">
    <property type="entry name" value="TPR-like"/>
    <property type="match status" value="1"/>
</dbReference>
<dbReference type="AlphaFoldDB" id="A0A4P9US03"/>
<feature type="domain" description="O-GlcNAc transferase C-terminal" evidence="8">
    <location>
        <begin position="292"/>
        <end position="470"/>
    </location>
</feature>
<keyword evidence="10" id="KW-1185">Reference proteome</keyword>
<gene>
    <name evidence="9" type="ORF">EQU24_20180</name>
</gene>
<comment type="pathway">
    <text evidence="1">Protein modification; protein glycosylation.</text>
</comment>
<dbReference type="Gene3D" id="3.40.50.11380">
    <property type="match status" value="1"/>
</dbReference>
<evidence type="ECO:0000259" key="8">
    <source>
        <dbReference type="Pfam" id="PF13844"/>
    </source>
</evidence>
<dbReference type="PANTHER" id="PTHR44835">
    <property type="entry name" value="UDP-N-ACETYLGLUCOSAMINE--PEPTIDE N-ACETYLGLUCOSAMINYLTRANSFERASE SPINDLY-RELATED"/>
    <property type="match status" value="1"/>
</dbReference>
<evidence type="ECO:0000256" key="1">
    <source>
        <dbReference type="ARBA" id="ARBA00004922"/>
    </source>
</evidence>
<evidence type="ECO:0000313" key="9">
    <source>
        <dbReference type="EMBL" id="QCW84289.1"/>
    </source>
</evidence>
<evidence type="ECO:0000256" key="7">
    <source>
        <dbReference type="ARBA" id="ARBA00022803"/>
    </source>
</evidence>
<protein>
    <recommendedName>
        <fullName evidence="3">protein O-GlcNAc transferase</fullName>
        <ecNumber evidence="3">2.4.1.255</ecNumber>
    </recommendedName>
</protein>
<sequence>MSDSFKNVFAQGVAAFEQGNYDEAAAFLKQAKSMNTDDSRVFRVLGNCLRLLGKVDEAISVYREGLQIKYDLNTHQRLINTLNYSDEPPSLVALEHKKWAEAYTNHYVLKYKLSLKPRSKHLKIRIGYVSPDFNAHPVAYFLLPIIQNHNKDIFEIFCYANINQEDGVTHQFKLAADRWIDIRHMSTVQLFDQIQQDAIDILIDVAGLTSGNRLDVFALRAAPVQVTYLGYPGTTGLKTMDYRLVDSISDPQNVSDEWHSEKLYRLPDCFLCFRLPPENLKINDAPCQSNSFVTFGTFNKISKITDRTIALWVQILQAVPDSKFVLKGRGFEKKVEQNRIKKRFASAGLEQIDRLVLYGFSPKRSEHLLLYNELDIALDTFPYNGTTTTMQAIFMGVPVIALDGKSHVARVSQSILSAIGANELVAMDEEDYFLKAVHLANDKERIAHYKKELRSMLEDSPIRNEMNFIANLEEAYRRMLREKQLRIW</sequence>
<dbReference type="InterPro" id="IPR019734">
    <property type="entry name" value="TPR_rpt"/>
</dbReference>
<organism evidence="9 10">
    <name type="scientific">Methylotuvimicrobium buryatense</name>
    <name type="common">Methylomicrobium buryatense</name>
    <dbReference type="NCBI Taxonomy" id="95641"/>
    <lineage>
        <taxon>Bacteria</taxon>
        <taxon>Pseudomonadati</taxon>
        <taxon>Pseudomonadota</taxon>
        <taxon>Gammaproteobacteria</taxon>
        <taxon>Methylococcales</taxon>
        <taxon>Methylococcaceae</taxon>
        <taxon>Methylotuvimicrobium</taxon>
    </lineage>
</organism>